<dbReference type="GeneID" id="98116326"/>
<comment type="similarity">
    <text evidence="4">Belongs to the protein kinase superfamily.</text>
</comment>
<evidence type="ECO:0000313" key="7">
    <source>
        <dbReference type="EMBL" id="KAL2890151.1"/>
    </source>
</evidence>
<evidence type="ECO:0000259" key="6">
    <source>
        <dbReference type="PROSITE" id="PS50011"/>
    </source>
</evidence>
<evidence type="ECO:0000256" key="2">
    <source>
        <dbReference type="ARBA" id="ARBA00022840"/>
    </source>
</evidence>
<dbReference type="EMBL" id="JABSNW010000002">
    <property type="protein sequence ID" value="KAL2890151.1"/>
    <property type="molecule type" value="Genomic_DNA"/>
</dbReference>
<feature type="region of interest" description="Disordered" evidence="5">
    <location>
        <begin position="312"/>
        <end position="349"/>
    </location>
</feature>
<dbReference type="InterPro" id="IPR017441">
    <property type="entry name" value="Protein_kinase_ATP_BS"/>
</dbReference>
<feature type="domain" description="Protein kinase" evidence="6">
    <location>
        <begin position="16"/>
        <end position="271"/>
    </location>
</feature>
<evidence type="ECO:0000313" key="8">
    <source>
        <dbReference type="Proteomes" id="UP001610728"/>
    </source>
</evidence>
<feature type="binding site" evidence="3">
    <location>
        <position position="47"/>
    </location>
    <ligand>
        <name>ATP</name>
        <dbReference type="ChEBI" id="CHEBI:30616"/>
    </ligand>
</feature>
<dbReference type="Gene3D" id="3.30.200.20">
    <property type="entry name" value="Phosphorylase Kinase, domain 1"/>
    <property type="match status" value="1"/>
</dbReference>
<reference evidence="7 8" key="1">
    <citation type="submission" date="2020-05" db="EMBL/GenBank/DDBJ databases">
        <title>Ceratocystis lukuohia genome.</title>
        <authorList>
            <person name="Harrington T.C."/>
            <person name="Kim K."/>
            <person name="Mayers C.G."/>
        </authorList>
    </citation>
    <scope>NUCLEOTIDE SEQUENCE [LARGE SCALE GENOMIC DNA]</scope>
    <source>
        <strain evidence="7 8">C4212</strain>
    </source>
</reference>
<name>A0ABR4MPG9_9PEZI</name>
<dbReference type="SUPFAM" id="SSF56112">
    <property type="entry name" value="Protein kinase-like (PK-like)"/>
    <property type="match status" value="1"/>
</dbReference>
<gene>
    <name evidence="7" type="ORF">HOO65_020693</name>
</gene>
<keyword evidence="4" id="KW-0723">Serine/threonine-protein kinase</keyword>
<dbReference type="Gene3D" id="1.10.510.10">
    <property type="entry name" value="Transferase(Phosphotransferase) domain 1"/>
    <property type="match status" value="1"/>
</dbReference>
<dbReference type="PROSITE" id="PS00107">
    <property type="entry name" value="PROTEIN_KINASE_ATP"/>
    <property type="match status" value="1"/>
</dbReference>
<dbReference type="PROSITE" id="PS00108">
    <property type="entry name" value="PROTEIN_KINASE_ST"/>
    <property type="match status" value="1"/>
</dbReference>
<dbReference type="Pfam" id="PF00069">
    <property type="entry name" value="Pkinase"/>
    <property type="match status" value="1"/>
</dbReference>
<keyword evidence="2 3" id="KW-0067">ATP-binding</keyword>
<evidence type="ECO:0000256" key="1">
    <source>
        <dbReference type="ARBA" id="ARBA00022741"/>
    </source>
</evidence>
<accession>A0ABR4MPG9</accession>
<sequence length="383" mass="43459">MLTTAWLNKLAGQPESYEKKTLGAGTYGIVREADSPVGKVAIKIIMKKSVKGNEQMVYDELKLLQTLKHPHIVRFEDWFESRDKYYIVTELATGGELFDRICEQGKFTEKDASKTIKQVLEAVNYLHQNNVVHRDLKPENLLYQTRDLDSSLVLADFGIAKTLDRKDEVLTTMAGSFGYAAPEVMLKRGHGKAVDMWSMGVITYTLLCGYSPFRSENLQDLIDECTNGQVVFHERYWKDVSDDAKEFIMCLLRPDPSDRWTSERALNHPWLSGESATDHNLLPEIKAYMAKAKLRRGIELVKLTNRIEALKHLEEDPEDSDLPDQSTLTADQPTDKPASPEGKRTLSKTIKGAIFREVVMAKVREMKQQQEADSKIQEASKTA</sequence>
<dbReference type="InterPro" id="IPR008271">
    <property type="entry name" value="Ser/Thr_kinase_AS"/>
</dbReference>
<dbReference type="PANTHER" id="PTHR24347">
    <property type="entry name" value="SERINE/THREONINE-PROTEIN KINASE"/>
    <property type="match status" value="1"/>
</dbReference>
<dbReference type="RefSeq" id="XP_070861331.1">
    <property type="nucleotide sequence ID" value="XM_071006721.1"/>
</dbReference>
<comment type="caution">
    <text evidence="7">The sequence shown here is derived from an EMBL/GenBank/DDBJ whole genome shotgun (WGS) entry which is preliminary data.</text>
</comment>
<keyword evidence="8" id="KW-1185">Reference proteome</keyword>
<dbReference type="GO" id="GO:0016301">
    <property type="term" value="F:kinase activity"/>
    <property type="evidence" value="ECO:0007669"/>
    <property type="project" value="UniProtKB-KW"/>
</dbReference>
<dbReference type="InterPro" id="IPR011009">
    <property type="entry name" value="Kinase-like_dom_sf"/>
</dbReference>
<dbReference type="SMART" id="SM00220">
    <property type="entry name" value="S_TKc"/>
    <property type="match status" value="1"/>
</dbReference>
<evidence type="ECO:0000256" key="5">
    <source>
        <dbReference type="SAM" id="MobiDB-lite"/>
    </source>
</evidence>
<keyword evidence="7" id="KW-0808">Transferase</keyword>
<proteinExistence type="inferred from homology"/>
<dbReference type="InterPro" id="IPR000719">
    <property type="entry name" value="Prot_kinase_dom"/>
</dbReference>
<evidence type="ECO:0000256" key="3">
    <source>
        <dbReference type="PROSITE-ProRule" id="PRU10141"/>
    </source>
</evidence>
<protein>
    <submittedName>
        <fullName evidence="7">Calcium calmodulin-dependent protein kinase protein</fullName>
    </submittedName>
</protein>
<evidence type="ECO:0000256" key="4">
    <source>
        <dbReference type="RuleBase" id="RU000304"/>
    </source>
</evidence>
<dbReference type="PROSITE" id="PS50011">
    <property type="entry name" value="PROTEIN_KINASE_DOM"/>
    <property type="match status" value="1"/>
</dbReference>
<dbReference type="Proteomes" id="UP001610728">
    <property type="component" value="Unassembled WGS sequence"/>
</dbReference>
<dbReference type="CDD" id="cd05117">
    <property type="entry name" value="STKc_CAMK"/>
    <property type="match status" value="1"/>
</dbReference>
<keyword evidence="1 3" id="KW-0547">Nucleotide-binding</keyword>
<organism evidence="7 8">
    <name type="scientific">Ceratocystis lukuohia</name>
    <dbReference type="NCBI Taxonomy" id="2019550"/>
    <lineage>
        <taxon>Eukaryota</taxon>
        <taxon>Fungi</taxon>
        <taxon>Dikarya</taxon>
        <taxon>Ascomycota</taxon>
        <taxon>Pezizomycotina</taxon>
        <taxon>Sordariomycetes</taxon>
        <taxon>Hypocreomycetidae</taxon>
        <taxon>Microascales</taxon>
        <taxon>Ceratocystidaceae</taxon>
        <taxon>Ceratocystis</taxon>
    </lineage>
</organism>
<keyword evidence="7" id="KW-0418">Kinase</keyword>